<evidence type="ECO:0000256" key="2">
    <source>
        <dbReference type="ARBA" id="ARBA00023015"/>
    </source>
</evidence>
<evidence type="ECO:0000256" key="3">
    <source>
        <dbReference type="ARBA" id="ARBA00023125"/>
    </source>
</evidence>
<accession>A0A377A4U1</accession>
<organism evidence="5 6">
    <name type="scientific">Escherichia coli</name>
    <dbReference type="NCBI Taxonomy" id="562"/>
    <lineage>
        <taxon>Bacteria</taxon>
        <taxon>Pseudomonadati</taxon>
        <taxon>Pseudomonadota</taxon>
        <taxon>Gammaproteobacteria</taxon>
        <taxon>Enterobacterales</taxon>
        <taxon>Enterobacteriaceae</taxon>
        <taxon>Escherichia</taxon>
    </lineage>
</organism>
<dbReference type="GO" id="GO:0003677">
    <property type="term" value="F:DNA binding"/>
    <property type="evidence" value="ECO:0007669"/>
    <property type="project" value="UniProtKB-KW"/>
</dbReference>
<dbReference type="GO" id="GO:0060567">
    <property type="term" value="P:negative regulation of termination of DNA-templated transcription"/>
    <property type="evidence" value="ECO:0007669"/>
    <property type="project" value="InterPro"/>
</dbReference>
<proteinExistence type="inferred from homology"/>
<dbReference type="EMBL" id="UGEB01000001">
    <property type="protein sequence ID" value="STK93501.1"/>
    <property type="molecule type" value="Genomic_DNA"/>
</dbReference>
<evidence type="ECO:0000256" key="4">
    <source>
        <dbReference type="ARBA" id="ARBA00023163"/>
    </source>
</evidence>
<evidence type="ECO:0000256" key="1">
    <source>
        <dbReference type="ARBA" id="ARBA00010234"/>
    </source>
</evidence>
<dbReference type="Proteomes" id="UP000255543">
    <property type="component" value="Unassembled WGS sequence"/>
</dbReference>
<evidence type="ECO:0000313" key="5">
    <source>
        <dbReference type="EMBL" id="STK93501.1"/>
    </source>
</evidence>
<comment type="similarity">
    <text evidence="1">Belongs to the phage antitermination Q type 1 family.</text>
</comment>
<dbReference type="Pfam" id="PF06530">
    <property type="entry name" value="Phage_antitermQ"/>
    <property type="match status" value="1"/>
</dbReference>
<protein>
    <submittedName>
        <fullName evidence="5">Putative antitermination phage protein</fullName>
    </submittedName>
</protein>
<keyword evidence="3" id="KW-0238">DNA-binding</keyword>
<dbReference type="InterPro" id="IPR010534">
    <property type="entry name" value="Phage_933W_GpQ"/>
</dbReference>
<gene>
    <name evidence="5" type="primary">Q_4</name>
    <name evidence="5" type="ORF">NCTC8179_04303</name>
</gene>
<dbReference type="AlphaFoldDB" id="A0A377A4U1"/>
<sequence>MSCLKKKDPYLCTLLEWHYVQAMPVRAMGEKLGVSHTHVLKRLQAAEGFIDGCLAMLDVVLEMDQSVQSKPQAIRTLRRSCSAA</sequence>
<keyword evidence="2" id="KW-0805">Transcription regulation</keyword>
<evidence type="ECO:0000313" key="6">
    <source>
        <dbReference type="Proteomes" id="UP000255543"/>
    </source>
</evidence>
<reference evidence="5 6" key="1">
    <citation type="submission" date="2018-06" db="EMBL/GenBank/DDBJ databases">
        <authorList>
            <consortium name="Pathogen Informatics"/>
            <person name="Doyle S."/>
        </authorList>
    </citation>
    <scope>NUCLEOTIDE SEQUENCE [LARGE SCALE GENOMIC DNA]</scope>
    <source>
        <strain evidence="5 6">NCTC8179</strain>
    </source>
</reference>
<name>A0A377A4U1_ECOLX</name>
<keyword evidence="4" id="KW-0804">Transcription</keyword>